<dbReference type="EMBL" id="BBNU01000004">
    <property type="protein sequence ID" value="GAL78925.1"/>
    <property type="molecule type" value="Genomic_DNA"/>
</dbReference>
<evidence type="ECO:0000256" key="1">
    <source>
        <dbReference type="SAM" id="SignalP"/>
    </source>
</evidence>
<dbReference type="Proteomes" id="UP000029643">
    <property type="component" value="Unassembled WGS sequence"/>
</dbReference>
<proteinExistence type="predicted"/>
<reference evidence="2 3" key="1">
    <citation type="journal article" date="2014" name="Genome Announc.">
        <title>Draft Genome Sequences of Marine Flavobacterium Algibacter lectus Strains SS8 and NR4.</title>
        <authorList>
            <person name="Takatani N."/>
            <person name="Nakanishi M."/>
            <person name="Meirelles P."/>
            <person name="Mino S."/>
            <person name="Suda W."/>
            <person name="Oshima K."/>
            <person name="Hattori M."/>
            <person name="Ohkuma M."/>
            <person name="Hosokawa M."/>
            <person name="Miyashita K."/>
            <person name="Thompson F.L."/>
            <person name="Niwa A."/>
            <person name="Sawabe T."/>
            <person name="Sawabe T."/>
        </authorList>
    </citation>
    <scope>NUCLEOTIDE SEQUENCE [LARGE SCALE GENOMIC DNA]</scope>
    <source>
        <strain evidence="3">JCM19274</strain>
    </source>
</reference>
<dbReference type="Gene3D" id="2.40.160.60">
    <property type="entry name" value="Outer membrane protein transport protein (OMPP1/FadL/TodX)"/>
    <property type="match status" value="1"/>
</dbReference>
<keyword evidence="1" id="KW-0732">Signal</keyword>
<accession>A0A090WPA4</accession>
<dbReference type="AlphaFoldDB" id="A0A090WPA4"/>
<dbReference type="STRING" id="221126.SAMN04489722_103504"/>
<protein>
    <submittedName>
        <fullName evidence="2">Putative outer membrane protein</fullName>
    </submittedName>
</protein>
<name>A0A090WPA4_9FLAO</name>
<feature type="chain" id="PRO_5001866229" evidence="1">
    <location>
        <begin position="25"/>
        <end position="420"/>
    </location>
</feature>
<organism evidence="2 3">
    <name type="scientific">Algibacter lectus</name>
    <dbReference type="NCBI Taxonomy" id="221126"/>
    <lineage>
        <taxon>Bacteria</taxon>
        <taxon>Pseudomonadati</taxon>
        <taxon>Bacteroidota</taxon>
        <taxon>Flavobacteriia</taxon>
        <taxon>Flavobacteriales</taxon>
        <taxon>Flavobacteriaceae</taxon>
        <taxon>Algibacter</taxon>
    </lineage>
</organism>
<feature type="signal peptide" evidence="1">
    <location>
        <begin position="1"/>
        <end position="24"/>
    </location>
</feature>
<evidence type="ECO:0000313" key="3">
    <source>
        <dbReference type="Proteomes" id="UP000029643"/>
    </source>
</evidence>
<gene>
    <name evidence="2" type="ORF">JCM19274_3483</name>
</gene>
<comment type="caution">
    <text evidence="2">The sequence shown here is derived from an EMBL/GenBank/DDBJ whole genome shotgun (WGS) entry which is preliminary data.</text>
</comment>
<sequence length="420" mass="45724">MPFMKTKYIALYTVLLVFSGQVFAQSNALSSSPYSLYGLGLTNDIGTGKINGLGKSGIAIPSSTFINNSNPASFGAIPKNAFFYDFGFKGETNISAEGASSNSSITANFSNIGIAFPINEKSGFGITLIPFTSVGYTISGIESYIEGSTNLFNTTVEGEGGINDLKMNYGYSLTDNFRLGITASALFGKITETETNYIFADSYSSILIDEDNRYSGLRLGAGFQYDIAKNLSVGGGVVNLPATLSGDTIGTTTISTDVTTEIFETDSDLDDFKLPLEFGFGLQTTLQEAFTVSLDYKKSFWDDTNQSDQIGTFVDQDFFGAGLQFKSTGNQLKFFNRLEYRAGFNYDNGNIEIDNTRISNSAINFGIGVPLKRDTSSMINFSYSYGNKGTISSGLIKENYHLFSINLSLEGIWFQKRKIY</sequence>
<dbReference type="SUPFAM" id="SSF56935">
    <property type="entry name" value="Porins"/>
    <property type="match status" value="1"/>
</dbReference>
<evidence type="ECO:0000313" key="2">
    <source>
        <dbReference type="EMBL" id="GAL78925.1"/>
    </source>
</evidence>